<evidence type="ECO:0000256" key="1">
    <source>
        <dbReference type="SAM" id="Phobius"/>
    </source>
</evidence>
<evidence type="ECO:0000313" key="3">
    <source>
        <dbReference type="Proteomes" id="UP001257909"/>
    </source>
</evidence>
<reference evidence="2 3" key="1">
    <citation type="submission" date="2023-07" db="EMBL/GenBank/DDBJ databases">
        <title>Sorghum-associated microbial communities from plants grown in Nebraska, USA.</title>
        <authorList>
            <person name="Schachtman D."/>
        </authorList>
    </citation>
    <scope>NUCLEOTIDE SEQUENCE [LARGE SCALE GENOMIC DNA]</scope>
    <source>
        <strain evidence="2 3">4138</strain>
    </source>
</reference>
<protein>
    <submittedName>
        <fullName evidence="2">Uncharacterized protein</fullName>
    </submittedName>
</protein>
<proteinExistence type="predicted"/>
<keyword evidence="1" id="KW-0812">Transmembrane</keyword>
<gene>
    <name evidence="2" type="ORF">J2W69_000525</name>
</gene>
<feature type="transmembrane region" description="Helical" evidence="1">
    <location>
        <begin position="12"/>
        <end position="30"/>
    </location>
</feature>
<organism evidence="2 3">
    <name type="scientific">Rheinheimera soli</name>
    <dbReference type="NCBI Taxonomy" id="443616"/>
    <lineage>
        <taxon>Bacteria</taxon>
        <taxon>Pseudomonadati</taxon>
        <taxon>Pseudomonadota</taxon>
        <taxon>Gammaproteobacteria</taxon>
        <taxon>Chromatiales</taxon>
        <taxon>Chromatiaceae</taxon>
        <taxon>Rheinheimera</taxon>
    </lineage>
</organism>
<keyword evidence="1" id="KW-0472">Membrane</keyword>
<sequence>METLTDFQKDMRLGYLWGATGITTSALVLLKD</sequence>
<evidence type="ECO:0000313" key="2">
    <source>
        <dbReference type="EMBL" id="MDR7119610.1"/>
    </source>
</evidence>
<comment type="caution">
    <text evidence="2">The sequence shown here is derived from an EMBL/GenBank/DDBJ whole genome shotgun (WGS) entry which is preliminary data.</text>
</comment>
<keyword evidence="1" id="KW-1133">Transmembrane helix</keyword>
<keyword evidence="3" id="KW-1185">Reference proteome</keyword>
<dbReference type="EMBL" id="JAVDWR010000001">
    <property type="protein sequence ID" value="MDR7119610.1"/>
    <property type="molecule type" value="Genomic_DNA"/>
</dbReference>
<dbReference type="Proteomes" id="UP001257909">
    <property type="component" value="Unassembled WGS sequence"/>
</dbReference>
<accession>A0ABU1VVL4</accession>
<name>A0ABU1VVL4_9GAMM</name>